<comment type="cofactor">
    <cofactor evidence="2">
        <name>FAD</name>
        <dbReference type="ChEBI" id="CHEBI:57692"/>
    </cofactor>
</comment>
<dbReference type="GO" id="GO:0005782">
    <property type="term" value="C:peroxisomal matrix"/>
    <property type="evidence" value="ECO:0007669"/>
    <property type="project" value="EnsemblFungi"/>
</dbReference>
<dbReference type="Pfam" id="PF14749">
    <property type="entry name" value="Acyl-CoA_ox_N"/>
    <property type="match status" value="1"/>
</dbReference>
<evidence type="ECO:0000256" key="14">
    <source>
        <dbReference type="PIRSR" id="PIRSR000168-1"/>
    </source>
</evidence>
<gene>
    <name evidence="20" type="ORF">WICANDRAFT_36292</name>
</gene>
<comment type="subcellular location">
    <subcellularLocation>
        <location evidence="3">Peroxisome</location>
    </subcellularLocation>
</comment>
<comment type="similarity">
    <text evidence="5 13">Belongs to the acyl-CoA oxidase family.</text>
</comment>
<feature type="domain" description="Acyl-CoA oxidase/dehydrogenase middle" evidence="17">
    <location>
        <begin position="136"/>
        <end position="245"/>
    </location>
</feature>
<proteinExistence type="inferred from homology"/>
<dbReference type="FunFam" id="2.40.110.10:FF:000003">
    <property type="entry name" value="Acyl-coenzyme A oxidase"/>
    <property type="match status" value="1"/>
</dbReference>
<evidence type="ECO:0000256" key="8">
    <source>
        <dbReference type="ARBA" id="ARBA00022832"/>
    </source>
</evidence>
<dbReference type="AlphaFoldDB" id="A0A1E3NW35"/>
<evidence type="ECO:0000256" key="1">
    <source>
        <dbReference type="ARBA" id="ARBA00001201"/>
    </source>
</evidence>
<dbReference type="InterPro" id="IPR029320">
    <property type="entry name" value="Acyl-CoA_ox_N"/>
</dbReference>
<dbReference type="RefSeq" id="XP_019036532.1">
    <property type="nucleotide sequence ID" value="XM_019182418.1"/>
</dbReference>
<evidence type="ECO:0000256" key="10">
    <source>
        <dbReference type="ARBA" id="ARBA00023098"/>
    </source>
</evidence>
<dbReference type="STRING" id="683960.A0A1E3NW35"/>
<dbReference type="Pfam" id="PF01756">
    <property type="entry name" value="ACOX"/>
    <property type="match status" value="1"/>
</dbReference>
<dbReference type="EMBL" id="KV454214">
    <property type="protein sequence ID" value="ODQ57325.1"/>
    <property type="molecule type" value="Genomic_DNA"/>
</dbReference>
<keyword evidence="8" id="KW-0276">Fatty acid metabolism</keyword>
<evidence type="ECO:0000256" key="12">
    <source>
        <dbReference type="ARBA" id="ARBA00070477"/>
    </source>
</evidence>
<evidence type="ECO:0000256" key="5">
    <source>
        <dbReference type="ARBA" id="ARBA00006288"/>
    </source>
</evidence>
<dbReference type="GO" id="GO:0055088">
    <property type="term" value="P:lipid homeostasis"/>
    <property type="evidence" value="ECO:0007669"/>
    <property type="project" value="TreeGrafter"/>
</dbReference>
<comment type="catalytic activity">
    <reaction evidence="1">
        <text>a 2,3-saturated acyl-CoA + O2 = a (2E)-enoyl-CoA + H2O2</text>
        <dbReference type="Rhea" id="RHEA:38959"/>
        <dbReference type="ChEBI" id="CHEBI:15379"/>
        <dbReference type="ChEBI" id="CHEBI:16240"/>
        <dbReference type="ChEBI" id="CHEBI:58856"/>
        <dbReference type="ChEBI" id="CHEBI:65111"/>
        <dbReference type="EC" id="1.3.3.6"/>
    </reaction>
</comment>
<evidence type="ECO:0000259" key="17">
    <source>
        <dbReference type="Pfam" id="PF02770"/>
    </source>
</evidence>
<evidence type="ECO:0000256" key="7">
    <source>
        <dbReference type="ARBA" id="ARBA00022827"/>
    </source>
</evidence>
<keyword evidence="6 13" id="KW-0285">Flavoprotein</keyword>
<dbReference type="Gene3D" id="1.10.540.10">
    <property type="entry name" value="Acyl-CoA dehydrogenase/oxidase, N-terminal domain"/>
    <property type="match status" value="1"/>
</dbReference>
<feature type="active site" description="Proton acceptor" evidence="14">
    <location>
        <position position="424"/>
    </location>
</feature>
<dbReference type="PANTHER" id="PTHR10909">
    <property type="entry name" value="ELECTRON TRANSPORT OXIDOREDUCTASE"/>
    <property type="match status" value="1"/>
</dbReference>
<keyword evidence="7 13" id="KW-0274">FAD</keyword>
<dbReference type="InterPro" id="IPR037069">
    <property type="entry name" value="AcylCoA_DH/ox_N_sf"/>
</dbReference>
<feature type="domain" description="Acyl-CoA oxidase C-terminal" evidence="16">
    <location>
        <begin position="470"/>
        <end position="635"/>
    </location>
</feature>
<dbReference type="Gene3D" id="2.40.110.10">
    <property type="entry name" value="Butyryl-CoA Dehydrogenase, subunit A, domain 2"/>
    <property type="match status" value="1"/>
</dbReference>
<dbReference type="GO" id="GO:0005504">
    <property type="term" value="F:fatty acid binding"/>
    <property type="evidence" value="ECO:0007669"/>
    <property type="project" value="TreeGrafter"/>
</dbReference>
<dbReference type="InterPro" id="IPR046373">
    <property type="entry name" value="Acyl-CoA_Oxase/DH_mid-dom_sf"/>
</dbReference>
<name>A0A1E3NW35_WICAA</name>
<keyword evidence="21" id="KW-1185">Reference proteome</keyword>
<dbReference type="Proteomes" id="UP000094112">
    <property type="component" value="Unassembled WGS sequence"/>
</dbReference>
<dbReference type="OrthoDB" id="538336at2759"/>
<keyword evidence="9" id="KW-0560">Oxidoreductase</keyword>
<comment type="pathway">
    <text evidence="4">Lipid metabolism; peroxisomal fatty acid beta-oxidation.</text>
</comment>
<feature type="domain" description="Acyl-coenzyme A oxidase N-terminal" evidence="18">
    <location>
        <begin position="16"/>
        <end position="122"/>
    </location>
</feature>
<dbReference type="InterPro" id="IPR012258">
    <property type="entry name" value="Acyl-CoA_oxidase"/>
</dbReference>
<dbReference type="GO" id="GO:0003997">
    <property type="term" value="F:acyl-CoA oxidase activity"/>
    <property type="evidence" value="ECO:0007669"/>
    <property type="project" value="UniProtKB-EC"/>
</dbReference>
<dbReference type="GO" id="GO:0071949">
    <property type="term" value="F:FAD binding"/>
    <property type="evidence" value="ECO:0007669"/>
    <property type="project" value="InterPro"/>
</dbReference>
<dbReference type="FunFam" id="1.20.140.10:FF:000007">
    <property type="entry name" value="Acyl-coenzyme A oxidase"/>
    <property type="match status" value="1"/>
</dbReference>
<dbReference type="Gene3D" id="1.20.140.10">
    <property type="entry name" value="Butyryl-CoA Dehydrogenase, subunit A, domain 3"/>
    <property type="match status" value="2"/>
</dbReference>
<dbReference type="Pfam" id="PF22924">
    <property type="entry name" value="ACOX_C_alpha1"/>
    <property type="match status" value="1"/>
</dbReference>
<dbReference type="FunFam" id="1.10.540.10:FF:000018">
    <property type="entry name" value="Acyl-coenzyme A oxidase"/>
    <property type="match status" value="1"/>
</dbReference>
<accession>A0A1E3NW35</accession>
<dbReference type="InterPro" id="IPR009100">
    <property type="entry name" value="AcylCoA_DH/oxidase_NM_dom_sf"/>
</dbReference>
<dbReference type="InterPro" id="IPR002655">
    <property type="entry name" value="Acyl-CoA_oxidase_C"/>
</dbReference>
<evidence type="ECO:0000313" key="20">
    <source>
        <dbReference type="EMBL" id="ODQ57325.1"/>
    </source>
</evidence>
<dbReference type="FunFam" id="1.20.140.10:FF:000015">
    <property type="entry name" value="Acyl-coenzyme A oxidase"/>
    <property type="match status" value="1"/>
</dbReference>
<keyword evidence="11" id="KW-0576">Peroxisome</keyword>
<dbReference type="GeneID" id="30199664"/>
<dbReference type="PANTHER" id="PTHR10909:SF352">
    <property type="entry name" value="ACYL-COENZYME A OXIDASE-LIKE PROTEIN"/>
    <property type="match status" value="1"/>
</dbReference>
<dbReference type="SUPFAM" id="SSF56645">
    <property type="entry name" value="Acyl-CoA dehydrogenase NM domain-like"/>
    <property type="match status" value="1"/>
</dbReference>
<keyword evidence="10" id="KW-0443">Lipid metabolism</keyword>
<evidence type="ECO:0000256" key="2">
    <source>
        <dbReference type="ARBA" id="ARBA00001974"/>
    </source>
</evidence>
<dbReference type="UniPathway" id="UPA00661"/>
<evidence type="ECO:0000259" key="19">
    <source>
        <dbReference type="Pfam" id="PF22924"/>
    </source>
</evidence>
<evidence type="ECO:0000259" key="16">
    <source>
        <dbReference type="Pfam" id="PF01756"/>
    </source>
</evidence>
<evidence type="ECO:0000256" key="9">
    <source>
        <dbReference type="ARBA" id="ARBA00023002"/>
    </source>
</evidence>
<organism evidence="20 21">
    <name type="scientific">Wickerhamomyces anomalus (strain ATCC 58044 / CBS 1984 / NCYC 433 / NRRL Y-366-8)</name>
    <name type="common">Yeast</name>
    <name type="synonym">Hansenula anomala</name>
    <dbReference type="NCBI Taxonomy" id="683960"/>
    <lineage>
        <taxon>Eukaryota</taxon>
        <taxon>Fungi</taxon>
        <taxon>Dikarya</taxon>
        <taxon>Ascomycota</taxon>
        <taxon>Saccharomycotina</taxon>
        <taxon>Saccharomycetes</taxon>
        <taxon>Phaffomycetales</taxon>
        <taxon>Wickerhamomycetaceae</taxon>
        <taxon>Wickerhamomyces</taxon>
    </lineage>
</organism>
<dbReference type="Pfam" id="PF02770">
    <property type="entry name" value="Acyl-CoA_dh_M"/>
    <property type="match status" value="1"/>
</dbReference>
<dbReference type="PIRSF" id="PIRSF000168">
    <property type="entry name" value="Acyl-CoA_oxidase"/>
    <property type="match status" value="1"/>
</dbReference>
<feature type="domain" description="Acyl-CoA oxidase C-alpha1" evidence="19">
    <location>
        <begin position="275"/>
        <end position="438"/>
    </location>
</feature>
<protein>
    <recommendedName>
        <fullName evidence="12 13">Acyl-coenzyme A oxidase</fullName>
    </recommendedName>
</protein>
<dbReference type="InterPro" id="IPR055060">
    <property type="entry name" value="ACOX_C_alpha1"/>
</dbReference>
<dbReference type="InterPro" id="IPR006091">
    <property type="entry name" value="Acyl-CoA_Oxase/DH_mid-dom"/>
</dbReference>
<evidence type="ECO:0000256" key="3">
    <source>
        <dbReference type="ARBA" id="ARBA00004275"/>
    </source>
</evidence>
<dbReference type="InterPro" id="IPR036250">
    <property type="entry name" value="AcylCo_DH-like_C"/>
</dbReference>
<evidence type="ECO:0000256" key="11">
    <source>
        <dbReference type="ARBA" id="ARBA00023140"/>
    </source>
</evidence>
<feature type="binding site" evidence="15">
    <location>
        <position position="179"/>
    </location>
    <ligand>
        <name>FAD</name>
        <dbReference type="ChEBI" id="CHEBI:57692"/>
    </ligand>
</feature>
<evidence type="ECO:0000256" key="4">
    <source>
        <dbReference type="ARBA" id="ARBA00004846"/>
    </source>
</evidence>
<feature type="binding site" evidence="15">
    <location>
        <position position="140"/>
    </location>
    <ligand>
        <name>FAD</name>
        <dbReference type="ChEBI" id="CHEBI:57692"/>
    </ligand>
</feature>
<evidence type="ECO:0000256" key="13">
    <source>
        <dbReference type="PIRNR" id="PIRNR000168"/>
    </source>
</evidence>
<evidence type="ECO:0000256" key="6">
    <source>
        <dbReference type="ARBA" id="ARBA00022630"/>
    </source>
</evidence>
<reference evidence="20 21" key="1">
    <citation type="journal article" date="2016" name="Proc. Natl. Acad. Sci. U.S.A.">
        <title>Comparative genomics of biotechnologically important yeasts.</title>
        <authorList>
            <person name="Riley R."/>
            <person name="Haridas S."/>
            <person name="Wolfe K.H."/>
            <person name="Lopes M.R."/>
            <person name="Hittinger C.T."/>
            <person name="Goeker M."/>
            <person name="Salamov A.A."/>
            <person name="Wisecaver J.H."/>
            <person name="Long T.M."/>
            <person name="Calvey C.H."/>
            <person name="Aerts A.L."/>
            <person name="Barry K.W."/>
            <person name="Choi C."/>
            <person name="Clum A."/>
            <person name="Coughlan A.Y."/>
            <person name="Deshpande S."/>
            <person name="Douglass A.P."/>
            <person name="Hanson S.J."/>
            <person name="Klenk H.-P."/>
            <person name="LaButti K.M."/>
            <person name="Lapidus A."/>
            <person name="Lindquist E.A."/>
            <person name="Lipzen A.M."/>
            <person name="Meier-Kolthoff J.P."/>
            <person name="Ohm R.A."/>
            <person name="Otillar R.P."/>
            <person name="Pangilinan J.L."/>
            <person name="Peng Y."/>
            <person name="Rokas A."/>
            <person name="Rosa C.A."/>
            <person name="Scheuner C."/>
            <person name="Sibirny A.A."/>
            <person name="Slot J.C."/>
            <person name="Stielow J.B."/>
            <person name="Sun H."/>
            <person name="Kurtzman C.P."/>
            <person name="Blackwell M."/>
            <person name="Grigoriev I.V."/>
            <person name="Jeffries T.W."/>
        </authorList>
    </citation>
    <scope>NUCLEOTIDE SEQUENCE [LARGE SCALE GENOMIC DNA]</scope>
    <source>
        <strain evidence="21">ATCC 58044 / CBS 1984 / NCYC 433 / NRRL Y-366-8</strain>
    </source>
</reference>
<evidence type="ECO:0000259" key="18">
    <source>
        <dbReference type="Pfam" id="PF14749"/>
    </source>
</evidence>
<evidence type="ECO:0000256" key="15">
    <source>
        <dbReference type="PIRSR" id="PIRSR000168-2"/>
    </source>
</evidence>
<dbReference type="GO" id="GO:0033540">
    <property type="term" value="P:fatty acid beta-oxidation using acyl-CoA oxidase"/>
    <property type="evidence" value="ECO:0007669"/>
    <property type="project" value="UniProtKB-UniPathway"/>
</dbReference>
<sequence length="661" mass="74977">MSNFIQKERAQTSINIDKINAFLDPNHEKTEKLFREIVNDPILSTPKNFYDLTKAQQRELSARKIERLSAYIDNEDFDEFEERMVLLSIADPAVATRLAINIHLFGNAIKGNGTDDQIKYWLYERGTLKLRDIYGCFAMTELGHGSNVAQMQTRATYNPDRQTFTINTPDLKATKWWIGGAAHSSNHAVVYARLISKGEDYGVKPFVVQLRDKNFNLLPGVSIGDIGSKMGREAIDNGWIQFHNVEIPREYLLQKFTKIDADGTVHLTPLEQLSYSALLQGRVTMVLDSFRQGARFITISLRYAIGRQQFGTPQEENQIINYSLHQYRLVPYLALVYLLGPASQRVIADYNRILGELYAGKDIKKTIFDLKNLFVSSASLKSSNTWLTSQLIDESRQACGGHGYHAYSGLGRGFVDWSVQQTWEGDNNVLAINAGRSIIKYYQAGQKGAKLGVDFLYLTQKFDKNLKSDDLKSLIDIWSVLIIKVAQHALLIYNGDWESVSQERLLLSKAHSHRYLLETFYNRLQSGDVSGEEKTVLKSIYQLYSYYFIDKFAGSFLQFDVLDSSRLTHIQAEIKRILGDLRPHLVGLTDAFKYPDEIINSSLGGYNGDFYNNYFTDVTNNNGKGDKAPYLSILTDTLTRASKDELLSNSRSKSTLSKLGE</sequence>
<dbReference type="SUPFAM" id="SSF47203">
    <property type="entry name" value="Acyl-CoA dehydrogenase C-terminal domain-like"/>
    <property type="match status" value="2"/>
</dbReference>
<evidence type="ECO:0000313" key="21">
    <source>
        <dbReference type="Proteomes" id="UP000094112"/>
    </source>
</evidence>